<dbReference type="Pfam" id="PF00651">
    <property type="entry name" value="BTB"/>
    <property type="match status" value="1"/>
</dbReference>
<dbReference type="SMART" id="SM00225">
    <property type="entry name" value="BTB"/>
    <property type="match status" value="2"/>
</dbReference>
<reference evidence="2 3" key="1">
    <citation type="submission" date="2016-03" db="EMBL/GenBank/DDBJ databases">
        <title>Fine-scale spatial genetic structure of a fungal parasite of coffee scale insects.</title>
        <authorList>
            <person name="Jackson D."/>
            <person name="Zemenick K.A."/>
            <person name="Malloure B."/>
            <person name="Quandt C.A."/>
            <person name="James T.Y."/>
        </authorList>
    </citation>
    <scope>NUCLEOTIDE SEQUENCE [LARGE SCALE GENOMIC DNA]</scope>
    <source>
        <strain evidence="2 3">UM487</strain>
    </source>
</reference>
<gene>
    <name evidence="2" type="ORF">LLEC1_04761</name>
</gene>
<dbReference type="PROSITE" id="PS50097">
    <property type="entry name" value="BTB"/>
    <property type="match status" value="1"/>
</dbReference>
<feature type="domain" description="BTB" evidence="1">
    <location>
        <begin position="21"/>
        <end position="88"/>
    </location>
</feature>
<name>A0A179I8G7_CORDF</name>
<sequence>MPLPTGFAEQLAKARANEEHCDYEIRCKGKIIKVHKLIIGIQSPVLNKACVGPFKENSSGFYKIQDFPADVVSAAVDYLYTGDYEAPTAITDKTASTHEAAGPILFHGKIFTFADKYLISSLKSLAESKFRLAAQHLKDTVALLNAFPAGCELRGSSVSVLQKALCYELRYRMQTVPYSAEITTALKAIASKCPELVVLFMELVWAEGTRTRRQCDCNYLNIVDVSAWRCTKCKTAGSKIILGSHSPVFLTAISGPFKVKQAPAFARHGSQADETQEKQTSEYEIKEATFAAVCKMVEFMYAGTYEAPPADSSVAQNICRDACFHAQMVALADKYLISALFEIARENFDKSVALEHNALELLGSVPDIYAIDADGSLALREVLVKNLDELLVEVGRDEVLRRAVEEVGKAVPPFSTDLLKTVLRLS</sequence>
<dbReference type="AlphaFoldDB" id="A0A179I8G7"/>
<evidence type="ECO:0000313" key="3">
    <source>
        <dbReference type="Proteomes" id="UP000243081"/>
    </source>
</evidence>
<evidence type="ECO:0000259" key="1">
    <source>
        <dbReference type="PROSITE" id="PS50097"/>
    </source>
</evidence>
<dbReference type="OrthoDB" id="5153253at2759"/>
<evidence type="ECO:0000313" key="2">
    <source>
        <dbReference type="EMBL" id="OAQ97998.1"/>
    </source>
</evidence>
<keyword evidence="3" id="KW-1185">Reference proteome</keyword>
<organism evidence="2 3">
    <name type="scientific">Cordyceps confragosa</name>
    <name type="common">Lecanicillium lecanii</name>
    <dbReference type="NCBI Taxonomy" id="2714763"/>
    <lineage>
        <taxon>Eukaryota</taxon>
        <taxon>Fungi</taxon>
        <taxon>Dikarya</taxon>
        <taxon>Ascomycota</taxon>
        <taxon>Pezizomycotina</taxon>
        <taxon>Sordariomycetes</taxon>
        <taxon>Hypocreomycetidae</taxon>
        <taxon>Hypocreales</taxon>
        <taxon>Cordycipitaceae</taxon>
        <taxon>Akanthomyces</taxon>
    </lineage>
</organism>
<accession>A0A179I8G7</accession>
<proteinExistence type="predicted"/>
<dbReference type="EMBL" id="LUKN01003118">
    <property type="protein sequence ID" value="OAQ97998.1"/>
    <property type="molecule type" value="Genomic_DNA"/>
</dbReference>
<protein>
    <recommendedName>
        <fullName evidence="1">BTB domain-containing protein</fullName>
    </recommendedName>
</protein>
<dbReference type="Proteomes" id="UP000243081">
    <property type="component" value="Unassembled WGS sequence"/>
</dbReference>
<dbReference type="SUPFAM" id="SSF54695">
    <property type="entry name" value="POZ domain"/>
    <property type="match status" value="1"/>
</dbReference>
<dbReference type="InterPro" id="IPR011333">
    <property type="entry name" value="SKP1/BTB/POZ_sf"/>
</dbReference>
<dbReference type="CDD" id="cd18186">
    <property type="entry name" value="BTB_POZ_ZBTB_KLHL-like"/>
    <property type="match status" value="2"/>
</dbReference>
<dbReference type="PANTHER" id="PTHR47843:SF5">
    <property type="entry name" value="BTB_POZ DOMAIN PROTEIN"/>
    <property type="match status" value="1"/>
</dbReference>
<comment type="caution">
    <text evidence="2">The sequence shown here is derived from an EMBL/GenBank/DDBJ whole genome shotgun (WGS) entry which is preliminary data.</text>
</comment>
<dbReference type="Gene3D" id="3.30.710.10">
    <property type="entry name" value="Potassium Channel Kv1.1, Chain A"/>
    <property type="match status" value="2"/>
</dbReference>
<dbReference type="PANTHER" id="PTHR47843">
    <property type="entry name" value="BTB DOMAIN-CONTAINING PROTEIN-RELATED"/>
    <property type="match status" value="1"/>
</dbReference>
<dbReference type="InterPro" id="IPR000210">
    <property type="entry name" value="BTB/POZ_dom"/>
</dbReference>